<feature type="binding site" evidence="6">
    <location>
        <position position="247"/>
    </location>
    <ligand>
        <name>a divalent metal cation</name>
        <dbReference type="ChEBI" id="CHEBI:60240"/>
        <label>2</label>
        <note>catalytic</note>
    </ligand>
</feature>
<keyword evidence="4 6" id="KW-0479">Metal-binding</keyword>
<evidence type="ECO:0000259" key="8">
    <source>
        <dbReference type="Pfam" id="PF00557"/>
    </source>
</evidence>
<dbReference type="InterPro" id="IPR000994">
    <property type="entry name" value="Pept_M24"/>
</dbReference>
<accession>A0A8J4DPI7</accession>
<feature type="binding site" evidence="6">
    <location>
        <position position="190"/>
    </location>
    <ligand>
        <name>substrate</name>
    </ligand>
</feature>
<evidence type="ECO:0000256" key="5">
    <source>
        <dbReference type="ARBA" id="ARBA00022801"/>
    </source>
</evidence>
<feature type="binding site" evidence="6">
    <location>
        <position position="216"/>
    </location>
    <ligand>
        <name>a divalent metal cation</name>
        <dbReference type="ChEBI" id="CHEBI:60240"/>
        <label>2</label>
        <note>catalytic</note>
    </ligand>
</feature>
<dbReference type="GO" id="GO:0006508">
    <property type="term" value="P:proteolysis"/>
    <property type="evidence" value="ECO:0007669"/>
    <property type="project" value="UniProtKB-KW"/>
</dbReference>
<keyword evidence="10" id="KW-1185">Reference proteome</keyword>
<dbReference type="SUPFAM" id="SSF55920">
    <property type="entry name" value="Creatinase/aminopeptidase"/>
    <property type="match status" value="1"/>
</dbReference>
<dbReference type="EC" id="3.4.11.18" evidence="6 7"/>
<proteinExistence type="inferred from homology"/>
<dbReference type="PANTHER" id="PTHR43330">
    <property type="entry name" value="METHIONINE AMINOPEPTIDASE"/>
    <property type="match status" value="1"/>
</dbReference>
<comment type="subunit">
    <text evidence="6">Monomer.</text>
</comment>
<dbReference type="Proteomes" id="UP000619260">
    <property type="component" value="Unassembled WGS sequence"/>
</dbReference>
<dbReference type="GO" id="GO:0005829">
    <property type="term" value="C:cytosol"/>
    <property type="evidence" value="ECO:0007669"/>
    <property type="project" value="TreeGrafter"/>
</dbReference>
<dbReference type="InterPro" id="IPR036005">
    <property type="entry name" value="Creatinase/aminopeptidase-like"/>
</dbReference>
<feature type="binding site" evidence="6">
    <location>
        <position position="112"/>
    </location>
    <ligand>
        <name>a divalent metal cation</name>
        <dbReference type="ChEBI" id="CHEBI:60240"/>
        <label>1</label>
    </ligand>
</feature>
<feature type="binding site" evidence="6">
    <location>
        <position position="112"/>
    </location>
    <ligand>
        <name>a divalent metal cation</name>
        <dbReference type="ChEBI" id="CHEBI:60240"/>
        <label>2</label>
        <note>catalytic</note>
    </ligand>
</feature>
<name>A0A8J4DPI7_9ACTN</name>
<comment type="similarity">
    <text evidence="6">Belongs to the peptidase M24A family. Methionine aminopeptidase type 1 subfamily.</text>
</comment>
<keyword evidence="5 6" id="KW-0378">Hydrolase</keyword>
<keyword evidence="3 6" id="KW-0645">Protease</keyword>
<evidence type="ECO:0000313" key="9">
    <source>
        <dbReference type="EMBL" id="GIJ44698.1"/>
    </source>
</evidence>
<comment type="catalytic activity">
    <reaction evidence="6 7">
        <text>Release of N-terminal amino acids, preferentially methionine, from peptides and arylamides.</text>
        <dbReference type="EC" id="3.4.11.18"/>
    </reaction>
</comment>
<evidence type="ECO:0000256" key="4">
    <source>
        <dbReference type="ARBA" id="ARBA00022723"/>
    </source>
</evidence>
<feature type="binding site" evidence="6">
    <location>
        <position position="247"/>
    </location>
    <ligand>
        <name>a divalent metal cation</name>
        <dbReference type="ChEBI" id="CHEBI:60240"/>
        <label>1</label>
    </ligand>
</feature>
<dbReference type="GO" id="GO:0046872">
    <property type="term" value="F:metal ion binding"/>
    <property type="evidence" value="ECO:0007669"/>
    <property type="project" value="UniProtKB-UniRule"/>
</dbReference>
<feature type="binding site" evidence="6">
    <location>
        <position position="101"/>
    </location>
    <ligand>
        <name>a divalent metal cation</name>
        <dbReference type="ChEBI" id="CHEBI:60240"/>
        <label>1</label>
    </ligand>
</feature>
<dbReference type="RefSeq" id="WP_203898246.1">
    <property type="nucleotide sequence ID" value="NZ_BOPF01000004.1"/>
</dbReference>
<organism evidence="9 10">
    <name type="scientific">Virgisporangium aliadipatigenens</name>
    <dbReference type="NCBI Taxonomy" id="741659"/>
    <lineage>
        <taxon>Bacteria</taxon>
        <taxon>Bacillati</taxon>
        <taxon>Actinomycetota</taxon>
        <taxon>Actinomycetes</taxon>
        <taxon>Micromonosporales</taxon>
        <taxon>Micromonosporaceae</taxon>
        <taxon>Virgisporangium</taxon>
    </lineage>
</organism>
<dbReference type="InterPro" id="IPR002467">
    <property type="entry name" value="Pept_M24A_MAP1"/>
</dbReference>
<evidence type="ECO:0000256" key="2">
    <source>
        <dbReference type="ARBA" id="ARBA00022438"/>
    </source>
</evidence>
<reference evidence="9" key="1">
    <citation type="submission" date="2021-01" db="EMBL/GenBank/DDBJ databases">
        <title>Whole genome shotgun sequence of Virgisporangium aliadipatigenens NBRC 105644.</title>
        <authorList>
            <person name="Komaki H."/>
            <person name="Tamura T."/>
        </authorList>
    </citation>
    <scope>NUCLEOTIDE SEQUENCE</scope>
    <source>
        <strain evidence="9">NBRC 105644</strain>
    </source>
</reference>
<dbReference type="PRINTS" id="PR00599">
    <property type="entry name" value="MAPEPTIDASE"/>
</dbReference>
<dbReference type="EMBL" id="BOPF01000004">
    <property type="protein sequence ID" value="GIJ44698.1"/>
    <property type="molecule type" value="Genomic_DNA"/>
</dbReference>
<protein>
    <recommendedName>
        <fullName evidence="6 7">Methionine aminopeptidase</fullName>
        <shortName evidence="6">MAP</shortName>
        <shortName evidence="6">MetAP</shortName>
        <ecNumber evidence="6 7">3.4.11.18</ecNumber>
    </recommendedName>
    <alternativeName>
        <fullName evidence="6">Peptidase M</fullName>
    </alternativeName>
</protein>
<dbReference type="AlphaFoldDB" id="A0A8J4DPI7"/>
<comment type="caution">
    <text evidence="9">The sequence shown here is derived from an EMBL/GenBank/DDBJ whole genome shotgun (WGS) entry which is preliminary data.</text>
</comment>
<evidence type="ECO:0000313" key="10">
    <source>
        <dbReference type="Proteomes" id="UP000619260"/>
    </source>
</evidence>
<dbReference type="NCBIfam" id="TIGR00500">
    <property type="entry name" value="met_pdase_I"/>
    <property type="match status" value="1"/>
</dbReference>
<dbReference type="PROSITE" id="PS00680">
    <property type="entry name" value="MAP_1"/>
    <property type="match status" value="1"/>
</dbReference>
<dbReference type="GO" id="GO:0004239">
    <property type="term" value="F:initiator methionyl aminopeptidase activity"/>
    <property type="evidence" value="ECO:0007669"/>
    <property type="project" value="UniProtKB-UniRule"/>
</dbReference>
<dbReference type="GO" id="GO:0070006">
    <property type="term" value="F:metalloaminopeptidase activity"/>
    <property type="evidence" value="ECO:0007669"/>
    <property type="project" value="UniProtKB-UniRule"/>
</dbReference>
<dbReference type="HAMAP" id="MF_01974">
    <property type="entry name" value="MetAP_1"/>
    <property type="match status" value="1"/>
</dbReference>
<comment type="function">
    <text evidence="1 6">Removes the N-terminal methionine from nascent proteins. The N-terminal methionine is often cleaved when the second residue in the primary sequence is small and uncharged (Met-Ala-, Cys, Gly, Pro, Ser, Thr, or Val). Requires deformylation of the N(alpha)-formylated initiator methionine before it can be hydrolyzed.</text>
</comment>
<sequence>MARHDLEIEYKSPEQIRLMRAAGLVVARALAAMREAVAPGVSTGDLDAIAARVIEEAGAVPSFLGYHGYPATICASVNDQVVHGIPSAGQVLKDGDLISIDCGAVLNGWHGDAAITVPVGSAFDDGRLRRLTTAAEDALWAGIAAAARGVRSGRGRLGDVSFAIETAIRGAGRYGIVRGYGGHGIGTEMHQDPFVLNHGRPGSGVPLVPGLCIAIEPMLTLGKPKTAELDDGWTVVTVDGSTAVHVEHSVALMQDGVWVLTAEDGGRSRLGELITAEAEVAPPA</sequence>
<dbReference type="Gene3D" id="3.90.230.10">
    <property type="entry name" value="Creatinase/methionine aminopeptidase superfamily"/>
    <property type="match status" value="1"/>
</dbReference>
<feature type="binding site" evidence="6">
    <location>
        <position position="183"/>
    </location>
    <ligand>
        <name>a divalent metal cation</name>
        <dbReference type="ChEBI" id="CHEBI:60240"/>
        <label>2</label>
        <note>catalytic</note>
    </ligand>
</feature>
<evidence type="ECO:0000256" key="3">
    <source>
        <dbReference type="ARBA" id="ARBA00022670"/>
    </source>
</evidence>
<dbReference type="CDD" id="cd01086">
    <property type="entry name" value="MetAP1"/>
    <property type="match status" value="1"/>
</dbReference>
<dbReference type="InterPro" id="IPR001714">
    <property type="entry name" value="Pept_M24_MAP"/>
</dbReference>
<dbReference type="PANTHER" id="PTHR43330:SF27">
    <property type="entry name" value="METHIONINE AMINOPEPTIDASE"/>
    <property type="match status" value="1"/>
</dbReference>
<comment type="cofactor">
    <cofactor evidence="6">
        <name>Co(2+)</name>
        <dbReference type="ChEBI" id="CHEBI:48828"/>
    </cofactor>
    <cofactor evidence="6">
        <name>Zn(2+)</name>
        <dbReference type="ChEBI" id="CHEBI:29105"/>
    </cofactor>
    <cofactor evidence="6">
        <name>Mn(2+)</name>
        <dbReference type="ChEBI" id="CHEBI:29035"/>
    </cofactor>
    <cofactor evidence="6">
        <name>Fe(2+)</name>
        <dbReference type="ChEBI" id="CHEBI:29033"/>
    </cofactor>
    <text evidence="6">Binds 2 divalent metal cations per subunit. Has a high-affinity and a low affinity metal-binding site. The true nature of the physiological cofactor is under debate. The enzyme is active with cobalt, zinc, manganese or divalent iron ions. Most likely, methionine aminopeptidases function as mononuclear Fe(2+)-metalloproteases under physiological conditions, and the catalytically relevant metal-binding site has been assigned to the histidine-containing high-affinity site.</text>
</comment>
<evidence type="ECO:0000256" key="6">
    <source>
        <dbReference type="HAMAP-Rule" id="MF_01974"/>
    </source>
</evidence>
<feature type="binding site" evidence="6">
    <location>
        <position position="83"/>
    </location>
    <ligand>
        <name>substrate</name>
    </ligand>
</feature>
<evidence type="ECO:0000256" key="1">
    <source>
        <dbReference type="ARBA" id="ARBA00002521"/>
    </source>
</evidence>
<evidence type="ECO:0000256" key="7">
    <source>
        <dbReference type="RuleBase" id="RU003653"/>
    </source>
</evidence>
<keyword evidence="2 6" id="KW-0031">Aminopeptidase</keyword>
<gene>
    <name evidence="9" type="primary">map_1</name>
    <name evidence="6" type="synonym">map</name>
    <name evidence="9" type="ORF">Val02_15840</name>
</gene>
<feature type="domain" description="Peptidase M24" evidence="8">
    <location>
        <begin position="18"/>
        <end position="251"/>
    </location>
</feature>
<dbReference type="Pfam" id="PF00557">
    <property type="entry name" value="Peptidase_M24"/>
    <property type="match status" value="1"/>
</dbReference>